<sequence>MPDAPPLQAPSWVATMPSHLGPVTGEKRSGSDAIFEIALQADASSFQAGYLGLEGFTAWIGEPQITRMLLHPTRYTHPGPDALKPFASPGFEHRARWHWNTVTPNSRYSLAPLYWSLHQPVTAHFWLDCSVIRSCEPAVVQVHVPPPDQSLVLDRGLKLSSVEAGLVRVTQSHPSGEMYSDDDILEYVLALQRARTSEQRDSLSHDAASSSAFSTHKPHRRHALVAFSGKSCRFHSQKPIHLQFALRSNAPPTPSAHPTFDLGTTQHSLGDGQCESITQDTTLHNVRFVLCIRILLRTATGERQDMCTGQLIKILPAPAGPEADAPALPPHSQGQPSDAPSKQSPSKHGKAPHSSDDIPALFTNQPEYDGYDDASQMDHAMRAMALSTPAQPGAYAQTIIRDPAHVQFSTTETNEPPPSMHEHVNDTRLPDALRSNPSYAAQLANIPSTERAPSTYDAVVDLAHDHSPPAEELPNFEEVSQQPSGILAPPICYTLPMDSQPFRDWPAGEPPLSFSGTCAEPSEARTDALPPSYADSAPGSDAGAPTAPPSESGDAHPPAYFQAHERGRTRAASPPSEHSSRDASTSARGDGATTIFPPLYEA</sequence>
<evidence type="ECO:0000256" key="1">
    <source>
        <dbReference type="SAM" id="MobiDB-lite"/>
    </source>
</evidence>
<dbReference type="GeneID" id="85227139"/>
<feature type="region of interest" description="Disordered" evidence="1">
    <location>
        <begin position="318"/>
        <end position="373"/>
    </location>
</feature>
<dbReference type="Proteomes" id="UP001217754">
    <property type="component" value="Chromosome 6"/>
</dbReference>
<dbReference type="EMBL" id="CP119963">
    <property type="protein sequence ID" value="WFD40502.1"/>
    <property type="molecule type" value="Genomic_DNA"/>
</dbReference>
<keyword evidence="3" id="KW-1185">Reference proteome</keyword>
<feature type="region of interest" description="Disordered" evidence="1">
    <location>
        <begin position="502"/>
        <end position="602"/>
    </location>
</feature>
<evidence type="ECO:0000313" key="2">
    <source>
        <dbReference type="EMBL" id="WFD40502.1"/>
    </source>
</evidence>
<accession>A0AAF0F4Q0</accession>
<protein>
    <submittedName>
        <fullName evidence="2">Uncharacterized protein</fullName>
    </submittedName>
</protein>
<gene>
    <name evidence="2" type="ORF">MJAP1_003488</name>
</gene>
<name>A0AAF0F4Q0_9BASI</name>
<dbReference type="RefSeq" id="XP_060123399.1">
    <property type="nucleotide sequence ID" value="XM_060267416.1"/>
</dbReference>
<evidence type="ECO:0000313" key="3">
    <source>
        <dbReference type="Proteomes" id="UP001217754"/>
    </source>
</evidence>
<organism evidence="2 3">
    <name type="scientific">Malassezia japonica</name>
    <dbReference type="NCBI Taxonomy" id="223818"/>
    <lineage>
        <taxon>Eukaryota</taxon>
        <taxon>Fungi</taxon>
        <taxon>Dikarya</taxon>
        <taxon>Basidiomycota</taxon>
        <taxon>Ustilaginomycotina</taxon>
        <taxon>Malasseziomycetes</taxon>
        <taxon>Malasseziales</taxon>
        <taxon>Malasseziaceae</taxon>
        <taxon>Malassezia</taxon>
    </lineage>
</organism>
<proteinExistence type="predicted"/>
<feature type="compositionally biased region" description="Polar residues" evidence="1">
    <location>
        <begin position="332"/>
        <end position="344"/>
    </location>
</feature>
<dbReference type="AlphaFoldDB" id="A0AAF0F4Q0"/>
<reference evidence="2" key="1">
    <citation type="submission" date="2023-03" db="EMBL/GenBank/DDBJ databases">
        <title>Mating type loci evolution in Malassezia.</title>
        <authorList>
            <person name="Coelho M.A."/>
        </authorList>
    </citation>
    <scope>NUCLEOTIDE SEQUENCE</scope>
    <source>
        <strain evidence="2">CBS 9431</strain>
    </source>
</reference>